<evidence type="ECO:0000313" key="7">
    <source>
        <dbReference type="EMBL" id="XBS68373.1"/>
    </source>
</evidence>
<comment type="subcellular location">
    <subcellularLocation>
        <location evidence="1">Bacterial flagellum</location>
    </subcellularLocation>
    <subcellularLocation>
        <location evidence="2">Secreted</location>
    </subcellularLocation>
</comment>
<keyword evidence="7" id="KW-0966">Cell projection</keyword>
<dbReference type="GO" id="GO:0005576">
    <property type="term" value="C:extracellular region"/>
    <property type="evidence" value="ECO:0007669"/>
    <property type="project" value="UniProtKB-SubCell"/>
</dbReference>
<keyword evidence="4" id="KW-0964">Secreted</keyword>
<dbReference type="Pfam" id="PF00669">
    <property type="entry name" value="Flagellin_N"/>
    <property type="match status" value="1"/>
</dbReference>
<dbReference type="PANTHER" id="PTHR42792:SF1">
    <property type="entry name" value="FLAGELLAR HOOK-ASSOCIATED PROTEIN 3"/>
    <property type="match status" value="1"/>
</dbReference>
<dbReference type="PANTHER" id="PTHR42792">
    <property type="entry name" value="FLAGELLIN"/>
    <property type="match status" value="1"/>
</dbReference>
<dbReference type="NCBIfam" id="TIGR02550">
    <property type="entry name" value="flagell_flgL"/>
    <property type="match status" value="1"/>
</dbReference>
<feature type="domain" description="Flagellin N-terminal" evidence="6">
    <location>
        <begin position="4"/>
        <end position="141"/>
    </location>
</feature>
<dbReference type="AlphaFoldDB" id="A0AAU7Q5P9"/>
<evidence type="ECO:0000256" key="5">
    <source>
        <dbReference type="ARBA" id="ARBA00023143"/>
    </source>
</evidence>
<dbReference type="SUPFAM" id="SSF64518">
    <property type="entry name" value="Phase 1 flagellin"/>
    <property type="match status" value="1"/>
</dbReference>
<dbReference type="EMBL" id="CP157947">
    <property type="protein sequence ID" value="XBS68373.1"/>
    <property type="molecule type" value="Genomic_DNA"/>
</dbReference>
<dbReference type="InterPro" id="IPR013384">
    <property type="entry name" value="Flagell_FlgL"/>
</dbReference>
<sequence length="322" mass="33953">MHMSTSMIYQQSLNAIDNNYSLLESSEMQLSSGNRVSVPSDDPIAASQAVIINQSQSMDDEYSAAATSATNSLSLESSVLSQITTVIQNAQTLIIQAGDGTLSDSDRQSLATTLESYKSQLLSLANTKDSNGNYIFAGYDTDTAPYTEDADTGAVTYSGGTQAITQQVDANTSMAVGDVGSAVFDTLQAGYEPEPDGSASEANVFNTIDDALTALNTPQDDADADTTAAYTDAMAKATRGLSNSLDNVLTVQSSAGTKLDQLDSLDSISSDRSIMNQTQVSDLTGTDWYSAISSYSMEQAALQASYTTFSAMSKLSLFQMNS</sequence>
<organism evidence="7">
    <name type="scientific">Acerihabitans sp. KWT182</name>
    <dbReference type="NCBI Taxonomy" id="3157919"/>
    <lineage>
        <taxon>Bacteria</taxon>
        <taxon>Pseudomonadati</taxon>
        <taxon>Pseudomonadota</taxon>
        <taxon>Gammaproteobacteria</taxon>
        <taxon>Enterobacterales</taxon>
        <taxon>Pectobacteriaceae</taxon>
        <taxon>Acerihabitans</taxon>
    </lineage>
</organism>
<proteinExistence type="inferred from homology"/>
<accession>A0AAU7Q5P9</accession>
<dbReference type="InterPro" id="IPR001029">
    <property type="entry name" value="Flagellin_N"/>
</dbReference>
<name>A0AAU7Q5P9_9GAMM</name>
<reference evidence="7" key="1">
    <citation type="submission" date="2024-06" db="EMBL/GenBank/DDBJ databases">
        <authorList>
            <person name="Coelho C."/>
            <person name="Bento M."/>
            <person name="Garcia E."/>
            <person name="Camelo A."/>
            <person name="Brandao I."/>
            <person name="Espirito Santo C."/>
            <person name="Trovao J."/>
            <person name="Verissimo A."/>
            <person name="Costa J."/>
            <person name="Tiago I."/>
        </authorList>
    </citation>
    <scope>NUCLEOTIDE SEQUENCE</scope>
    <source>
        <strain evidence="7">KWT182</strain>
    </source>
</reference>
<comment type="similarity">
    <text evidence="3">Belongs to the bacterial flagellin family.</text>
</comment>
<evidence type="ECO:0000256" key="4">
    <source>
        <dbReference type="ARBA" id="ARBA00022525"/>
    </source>
</evidence>
<dbReference type="GO" id="GO:0009424">
    <property type="term" value="C:bacterial-type flagellum hook"/>
    <property type="evidence" value="ECO:0007669"/>
    <property type="project" value="InterPro"/>
</dbReference>
<evidence type="ECO:0000256" key="3">
    <source>
        <dbReference type="ARBA" id="ARBA00005709"/>
    </source>
</evidence>
<evidence type="ECO:0000259" key="6">
    <source>
        <dbReference type="Pfam" id="PF00669"/>
    </source>
</evidence>
<dbReference type="InterPro" id="IPR001492">
    <property type="entry name" value="Flagellin"/>
</dbReference>
<keyword evidence="7" id="KW-0969">Cilium</keyword>
<protein>
    <submittedName>
        <fullName evidence="7">Flagellar hook-associated protein FlgL</fullName>
    </submittedName>
</protein>
<keyword evidence="5" id="KW-0975">Bacterial flagellum</keyword>
<gene>
    <name evidence="7" type="primary">flgL</name>
    <name evidence="7" type="ORF">ABK905_16715</name>
</gene>
<dbReference type="GO" id="GO:0005198">
    <property type="term" value="F:structural molecule activity"/>
    <property type="evidence" value="ECO:0007669"/>
    <property type="project" value="InterPro"/>
</dbReference>
<dbReference type="GO" id="GO:0071973">
    <property type="term" value="P:bacterial-type flagellum-dependent cell motility"/>
    <property type="evidence" value="ECO:0007669"/>
    <property type="project" value="InterPro"/>
</dbReference>
<keyword evidence="7" id="KW-0282">Flagellum</keyword>
<evidence type="ECO:0000256" key="2">
    <source>
        <dbReference type="ARBA" id="ARBA00004613"/>
    </source>
</evidence>
<dbReference type="Gene3D" id="1.20.1330.10">
    <property type="entry name" value="f41 fragment of flagellin, N-terminal domain"/>
    <property type="match status" value="1"/>
</dbReference>
<evidence type="ECO:0000256" key="1">
    <source>
        <dbReference type="ARBA" id="ARBA00004365"/>
    </source>
</evidence>